<dbReference type="RefSeq" id="WP_302877103.1">
    <property type="nucleotide sequence ID" value="NZ_JARLKN010000115.1"/>
</dbReference>
<keyword evidence="2" id="KW-1185">Reference proteome</keyword>
<comment type="caution">
    <text evidence="1">The sequence shown here is derived from an EMBL/GenBank/DDBJ whole genome shotgun (WGS) entry which is preliminary data.</text>
</comment>
<evidence type="ECO:0000313" key="2">
    <source>
        <dbReference type="Proteomes" id="UP001168883"/>
    </source>
</evidence>
<name>A0ABT8V7Q0_9BACL</name>
<gene>
    <name evidence="1" type="ORF">Q3C12_01920</name>
</gene>
<evidence type="ECO:0008006" key="3">
    <source>
        <dbReference type="Google" id="ProtNLM"/>
    </source>
</evidence>
<reference evidence="1" key="1">
    <citation type="submission" date="2023-07" db="EMBL/GenBank/DDBJ databases">
        <authorList>
            <person name="Aktuganov G."/>
            <person name="Boyko T."/>
            <person name="Delegan Y."/>
            <person name="Galimzianova N."/>
            <person name="Gilvanova E."/>
            <person name="Korobov V."/>
            <person name="Kuzmina L."/>
            <person name="Melentiev A."/>
            <person name="Milman P."/>
            <person name="Ryabova A."/>
            <person name="Stupak E."/>
            <person name="Yasakov T."/>
            <person name="Zharikova N."/>
            <person name="Zhurenko E."/>
        </authorList>
    </citation>
    <scope>NUCLEOTIDE SEQUENCE</scope>
    <source>
        <strain evidence="1">IB-739</strain>
    </source>
</reference>
<proteinExistence type="predicted"/>
<dbReference type="EMBL" id="JAUMKJ010000002">
    <property type="protein sequence ID" value="MDO3675741.1"/>
    <property type="molecule type" value="Genomic_DNA"/>
</dbReference>
<sequence>MNKIHFIPNSLGYPALSALSECRLSISMVGGKAVYSGYAPVRVTHLNAQEIGFISSLRIPVDKRVTVSLELIFQSGLLRLSGDRLYCEPNNGQFQYRLKYEMSRSDRSMLLSMLYLVTEEVYIEKALERYAFSQPSAYELPQINYQT</sequence>
<evidence type="ECO:0000313" key="1">
    <source>
        <dbReference type="EMBL" id="MDO3675741.1"/>
    </source>
</evidence>
<organism evidence="1 2">
    <name type="scientific">Paenibacillus ehimensis</name>
    <dbReference type="NCBI Taxonomy" id="79264"/>
    <lineage>
        <taxon>Bacteria</taxon>
        <taxon>Bacillati</taxon>
        <taxon>Bacillota</taxon>
        <taxon>Bacilli</taxon>
        <taxon>Bacillales</taxon>
        <taxon>Paenibacillaceae</taxon>
        <taxon>Paenibacillus</taxon>
    </lineage>
</organism>
<accession>A0ABT8V7Q0</accession>
<dbReference type="Proteomes" id="UP001168883">
    <property type="component" value="Unassembled WGS sequence"/>
</dbReference>
<protein>
    <recommendedName>
        <fullName evidence="3">PilZ domain-containing protein</fullName>
    </recommendedName>
</protein>